<dbReference type="EMBL" id="VTEH01000005">
    <property type="protein sequence ID" value="TYR75701.1"/>
    <property type="molecule type" value="Genomic_DNA"/>
</dbReference>
<sequence length="167" mass="18780">MKIRLSEVHEIQQIQMQRIAAYEEHARKLSDVHWEGLKSAISSGSGEEGGAEVLVAEIEGKIVGSVVLYPGNTDAYKGLFTVSAHPEIRMLAVDTHARKQGVARQLIEECIRRSEENGCEYIGLHTGEFMEDAIRLYEKIGFQHQPKKNFEPVNDGVMVKSYILKIQ</sequence>
<dbReference type="InterPro" id="IPR016181">
    <property type="entry name" value="Acyl_CoA_acyltransferase"/>
</dbReference>
<proteinExistence type="predicted"/>
<dbReference type="PANTHER" id="PTHR13947">
    <property type="entry name" value="GNAT FAMILY N-ACETYLTRANSFERASE"/>
    <property type="match status" value="1"/>
</dbReference>
<dbReference type="Pfam" id="PF00583">
    <property type="entry name" value="Acetyltransf_1"/>
    <property type="match status" value="1"/>
</dbReference>
<feature type="domain" description="N-acetyltransferase" evidence="2">
    <location>
        <begin position="1"/>
        <end position="163"/>
    </location>
</feature>
<dbReference type="CDD" id="cd04301">
    <property type="entry name" value="NAT_SF"/>
    <property type="match status" value="1"/>
</dbReference>
<dbReference type="InterPro" id="IPR000182">
    <property type="entry name" value="GNAT_dom"/>
</dbReference>
<evidence type="ECO:0000259" key="2">
    <source>
        <dbReference type="PROSITE" id="PS51186"/>
    </source>
</evidence>
<accession>A0A5D4KEF5</accession>
<dbReference type="Proteomes" id="UP000323317">
    <property type="component" value="Unassembled WGS sequence"/>
</dbReference>
<dbReference type="PROSITE" id="PS51186">
    <property type="entry name" value="GNAT"/>
    <property type="match status" value="1"/>
</dbReference>
<organism evidence="3 4">
    <name type="scientific">Rossellomorea vietnamensis</name>
    <dbReference type="NCBI Taxonomy" id="218284"/>
    <lineage>
        <taxon>Bacteria</taxon>
        <taxon>Bacillati</taxon>
        <taxon>Bacillota</taxon>
        <taxon>Bacilli</taxon>
        <taxon>Bacillales</taxon>
        <taxon>Bacillaceae</taxon>
        <taxon>Rossellomorea</taxon>
    </lineage>
</organism>
<dbReference type="GO" id="GO:0008080">
    <property type="term" value="F:N-acetyltransferase activity"/>
    <property type="evidence" value="ECO:0007669"/>
    <property type="project" value="InterPro"/>
</dbReference>
<keyword evidence="1 3" id="KW-0808">Transferase</keyword>
<dbReference type="InterPro" id="IPR050769">
    <property type="entry name" value="NAT_camello-type"/>
</dbReference>
<name>A0A5D4KEF5_9BACI</name>
<gene>
    <name evidence="3" type="ORF">FZC79_08725</name>
</gene>
<evidence type="ECO:0000313" key="3">
    <source>
        <dbReference type="EMBL" id="TYR75701.1"/>
    </source>
</evidence>
<dbReference type="RefSeq" id="WP_148946447.1">
    <property type="nucleotide sequence ID" value="NZ_VTEH01000005.1"/>
</dbReference>
<dbReference type="AlphaFoldDB" id="A0A5D4KEF5"/>
<protein>
    <submittedName>
        <fullName evidence="3">GNAT family N-acetyltransferase</fullName>
    </submittedName>
</protein>
<comment type="caution">
    <text evidence="3">The sequence shown here is derived from an EMBL/GenBank/DDBJ whole genome shotgun (WGS) entry which is preliminary data.</text>
</comment>
<dbReference type="PANTHER" id="PTHR13947:SF37">
    <property type="entry name" value="LD18367P"/>
    <property type="match status" value="1"/>
</dbReference>
<evidence type="ECO:0000256" key="1">
    <source>
        <dbReference type="ARBA" id="ARBA00022679"/>
    </source>
</evidence>
<reference evidence="3 4" key="1">
    <citation type="submission" date="2019-08" db="EMBL/GenBank/DDBJ databases">
        <title>Bacillus genomes from the desert of Cuatro Cienegas, Coahuila.</title>
        <authorList>
            <person name="Olmedo-Alvarez G."/>
        </authorList>
    </citation>
    <scope>NUCLEOTIDE SEQUENCE [LARGE SCALE GENOMIC DNA]</scope>
    <source>
        <strain evidence="3 4">CH40_1T</strain>
    </source>
</reference>
<dbReference type="SUPFAM" id="SSF55729">
    <property type="entry name" value="Acyl-CoA N-acyltransferases (Nat)"/>
    <property type="match status" value="1"/>
</dbReference>
<evidence type="ECO:0000313" key="4">
    <source>
        <dbReference type="Proteomes" id="UP000323317"/>
    </source>
</evidence>
<dbReference type="Gene3D" id="3.40.630.30">
    <property type="match status" value="1"/>
</dbReference>